<gene>
    <name evidence="1" type="ORF">FEE40_00570</name>
</gene>
<dbReference type="RefSeq" id="WP_163588292.1">
    <property type="nucleotide sequence ID" value="NZ_CP040852.1"/>
</dbReference>
<name>A0AAE6WE05_9LACO</name>
<evidence type="ECO:0000313" key="1">
    <source>
        <dbReference type="EMBL" id="QIA88801.1"/>
    </source>
</evidence>
<protein>
    <submittedName>
        <fullName evidence="1">Uncharacterized protein</fullName>
    </submittedName>
</protein>
<organism evidence="1 2">
    <name type="scientific">Ligilactobacillus murinus</name>
    <dbReference type="NCBI Taxonomy" id="1622"/>
    <lineage>
        <taxon>Bacteria</taxon>
        <taxon>Bacillati</taxon>
        <taxon>Bacillota</taxon>
        <taxon>Bacilli</taxon>
        <taxon>Lactobacillales</taxon>
        <taxon>Lactobacillaceae</taxon>
        <taxon>Ligilactobacillus</taxon>
    </lineage>
</organism>
<sequence>MKKILIYVVYIFSCIFIFTACSNGSMTIKENVDNANYISVTLSNNQNKINVDLKSKRYYGDGYASNGGYILF</sequence>
<reference evidence="1 2" key="1">
    <citation type="journal article" date="2019" name="Nat. Med.">
        <title>Preventing dysbiosis of the neonatal mouse intestinal microbiome protects against late-onset sepsis.</title>
        <authorList>
            <person name="Singer J.R."/>
            <person name="Blosser E.G."/>
            <person name="Zindl C.L."/>
            <person name="Silberger D.J."/>
            <person name="Conlan S."/>
            <person name="Laufer V.A."/>
            <person name="DiToro D."/>
            <person name="Deming C."/>
            <person name="Kumar R."/>
            <person name="Morrow C.D."/>
            <person name="Segre J.A."/>
            <person name="Gray M.J."/>
            <person name="Randolph D.A."/>
            <person name="Weaver C.T."/>
        </authorList>
    </citation>
    <scope>NUCLEOTIDE SEQUENCE [LARGE SCALE GENOMIC DNA]</scope>
    <source>
        <strain evidence="1 2">V10</strain>
    </source>
</reference>
<accession>A0AAE6WE05</accession>
<dbReference type="AlphaFoldDB" id="A0AAE6WE05"/>
<dbReference type="EMBL" id="CP040852">
    <property type="protein sequence ID" value="QIA88801.1"/>
    <property type="molecule type" value="Genomic_DNA"/>
</dbReference>
<proteinExistence type="predicted"/>
<dbReference type="Proteomes" id="UP000463931">
    <property type="component" value="Chromosome"/>
</dbReference>
<dbReference type="PROSITE" id="PS51257">
    <property type="entry name" value="PROKAR_LIPOPROTEIN"/>
    <property type="match status" value="1"/>
</dbReference>
<evidence type="ECO:0000313" key="2">
    <source>
        <dbReference type="Proteomes" id="UP000463931"/>
    </source>
</evidence>